<dbReference type="Gene3D" id="3.40.710.10">
    <property type="entry name" value="DD-peptidase/beta-lactamase superfamily"/>
    <property type="match status" value="2"/>
</dbReference>
<evidence type="ECO:0000313" key="5">
    <source>
        <dbReference type="Proteomes" id="UP000255515"/>
    </source>
</evidence>
<name>A0A380ZUH7_9FLAO</name>
<keyword evidence="4" id="KW-0645">Protease</keyword>
<dbReference type="AlphaFoldDB" id="A0A380ZUH7"/>
<comment type="similarity">
    <text evidence="1">Belongs to the peptidase S13 family.</text>
</comment>
<evidence type="ECO:0000256" key="2">
    <source>
        <dbReference type="ARBA" id="ARBA00022801"/>
    </source>
</evidence>
<keyword evidence="4" id="KW-0121">Carboxypeptidase</keyword>
<dbReference type="GO" id="GO:0006508">
    <property type="term" value="P:proteolysis"/>
    <property type="evidence" value="ECO:0007669"/>
    <property type="project" value="InterPro"/>
</dbReference>
<dbReference type="Proteomes" id="UP000255515">
    <property type="component" value="Unassembled WGS sequence"/>
</dbReference>
<dbReference type="InterPro" id="IPR000667">
    <property type="entry name" value="Peptidase_S13"/>
</dbReference>
<organism evidence="4 5">
    <name type="scientific">Bergeyella zoohelcum</name>
    <dbReference type="NCBI Taxonomy" id="1015"/>
    <lineage>
        <taxon>Bacteria</taxon>
        <taxon>Pseudomonadati</taxon>
        <taxon>Bacteroidota</taxon>
        <taxon>Flavobacteriia</taxon>
        <taxon>Flavobacteriales</taxon>
        <taxon>Weeksellaceae</taxon>
        <taxon>Bergeyella</taxon>
    </lineage>
</organism>
<dbReference type="PANTHER" id="PTHR30023:SF0">
    <property type="entry name" value="PENICILLIN-SENSITIVE CARBOXYPEPTIDASE A"/>
    <property type="match status" value="1"/>
</dbReference>
<dbReference type="RefSeq" id="WP_002665124.1">
    <property type="nucleotide sequence ID" value="NZ_UFTJ01000003.1"/>
</dbReference>
<dbReference type="EC" id="3.4.16.4" evidence="4"/>
<reference evidence="4 5" key="1">
    <citation type="submission" date="2018-06" db="EMBL/GenBank/DDBJ databases">
        <authorList>
            <consortium name="Pathogen Informatics"/>
            <person name="Doyle S."/>
        </authorList>
    </citation>
    <scope>NUCLEOTIDE SEQUENCE [LARGE SCALE GENOMIC DNA]</scope>
    <source>
        <strain evidence="4 5">NCTC11661</strain>
    </source>
</reference>
<dbReference type="PROSITE" id="PS51257">
    <property type="entry name" value="PROKAR_LIPOPROTEIN"/>
    <property type="match status" value="1"/>
</dbReference>
<dbReference type="GO" id="GO:0009002">
    <property type="term" value="F:serine-type D-Ala-D-Ala carboxypeptidase activity"/>
    <property type="evidence" value="ECO:0007669"/>
    <property type="project" value="UniProtKB-EC"/>
</dbReference>
<dbReference type="SUPFAM" id="SSF56601">
    <property type="entry name" value="beta-lactamase/transpeptidase-like"/>
    <property type="match status" value="1"/>
</dbReference>
<dbReference type="InterPro" id="IPR012338">
    <property type="entry name" value="Beta-lactam/transpept-like"/>
</dbReference>
<dbReference type="PRINTS" id="PR00922">
    <property type="entry name" value="DADACBPTASE3"/>
</dbReference>
<sequence length="481" mass="53605">MKKILKQWMVLGTIASLSCPAQTLNTSTVYTPSIASVISEEKINLSPKELIDIKLDEMTYDPVLKNASWSFVLYDPKSKKIISSYNETAPLIPASTTKLLTTDAVLNLLGSNFRWTTQMEYSGEIDEEGMLNGNLYIVGSGDPSIGTGKAGSSRYPEIVNQFVMALHEKGIKKINGNIIAQTAFFKDNKMPFLPENIVWQETAQYYLPAGGTRDVNPANERLIARKKTPFRENDARSYYYISPYINKMVFAEKFEGMPMNTKIADAPLYLAGKIKEALPKNKIIFFGKVEAKINDPLPEMRTKITDYKSPTLAEIVYDTNQRSDNALSESLLRTLGFMTHGDYTLAAGKNAMNSHLKSIDFDSTDFVYMDGSGLSRAHRVTSLAQAKFLASRMNTKYYPTFFDSLPIAGQTGTLKRSFKGPGYGQIYAKTGTLNRVKTLAGYVKTNSGKTLVFSLLLNNYSGSVDQAKNRMEKILEPVLDF</sequence>
<proteinExistence type="inferred from homology"/>
<evidence type="ECO:0000256" key="3">
    <source>
        <dbReference type="SAM" id="SignalP"/>
    </source>
</evidence>
<accession>A0A380ZUH7</accession>
<feature type="chain" id="PRO_5016682093" evidence="3">
    <location>
        <begin position="24"/>
        <end position="481"/>
    </location>
</feature>
<keyword evidence="3" id="KW-0732">Signal</keyword>
<dbReference type="PANTHER" id="PTHR30023">
    <property type="entry name" value="D-ALANYL-D-ALANINE CARBOXYPEPTIDASE"/>
    <property type="match status" value="1"/>
</dbReference>
<dbReference type="GO" id="GO:0000270">
    <property type="term" value="P:peptidoglycan metabolic process"/>
    <property type="evidence" value="ECO:0007669"/>
    <property type="project" value="TreeGrafter"/>
</dbReference>
<evidence type="ECO:0000256" key="1">
    <source>
        <dbReference type="ARBA" id="ARBA00006096"/>
    </source>
</evidence>
<evidence type="ECO:0000313" key="4">
    <source>
        <dbReference type="EMBL" id="SUV52428.1"/>
    </source>
</evidence>
<dbReference type="NCBIfam" id="TIGR00666">
    <property type="entry name" value="PBP4"/>
    <property type="match status" value="1"/>
</dbReference>
<dbReference type="EMBL" id="UFTJ01000003">
    <property type="protein sequence ID" value="SUV52428.1"/>
    <property type="molecule type" value="Genomic_DNA"/>
</dbReference>
<protein>
    <submittedName>
        <fullName evidence="4">D-alanyl-D-alanine carboxypeptidase dacC</fullName>
        <ecNumber evidence="4">3.4.16.4</ecNumber>
    </submittedName>
</protein>
<feature type="signal peptide" evidence="3">
    <location>
        <begin position="1"/>
        <end position="23"/>
    </location>
</feature>
<dbReference type="Pfam" id="PF02113">
    <property type="entry name" value="Peptidase_S13"/>
    <property type="match status" value="2"/>
</dbReference>
<dbReference type="Gene3D" id="3.50.80.20">
    <property type="entry name" value="D-Ala-D-Ala carboxypeptidase C, peptidase S13"/>
    <property type="match status" value="1"/>
</dbReference>
<keyword evidence="2 4" id="KW-0378">Hydrolase</keyword>
<gene>
    <name evidence="4" type="primary">dacC_1</name>
    <name evidence="4" type="ORF">NCTC11661_01566</name>
</gene>